<protein>
    <recommendedName>
        <fullName evidence="1">SET domain-containing protein</fullName>
    </recommendedName>
</protein>
<comment type="caution">
    <text evidence="2">The sequence shown here is derived from an EMBL/GenBank/DDBJ whole genome shotgun (WGS) entry which is preliminary data.</text>
</comment>
<accession>A0ABQ9K7T3</accession>
<evidence type="ECO:0000313" key="3">
    <source>
        <dbReference type="Proteomes" id="UP001162164"/>
    </source>
</evidence>
<gene>
    <name evidence="2" type="ORF">NQ317_011546</name>
</gene>
<dbReference type="Gene3D" id="3.90.1410.10">
    <property type="entry name" value="set domain protein methyltransferase, domain 1"/>
    <property type="match status" value="1"/>
</dbReference>
<dbReference type="InterPro" id="IPR050600">
    <property type="entry name" value="SETD3_SETD6_MTase"/>
</dbReference>
<reference evidence="2" key="1">
    <citation type="journal article" date="2023" name="Insect Mol. Biol.">
        <title>Genome sequencing provides insights into the evolution of gene families encoding plant cell wall-degrading enzymes in longhorned beetles.</title>
        <authorList>
            <person name="Shin N.R."/>
            <person name="Okamura Y."/>
            <person name="Kirsch R."/>
            <person name="Pauchet Y."/>
        </authorList>
    </citation>
    <scope>NUCLEOTIDE SEQUENCE</scope>
    <source>
        <strain evidence="2">MMC_N1</strain>
    </source>
</reference>
<name>A0ABQ9K7T3_9CUCU</name>
<dbReference type="EMBL" id="JAPWTJ010000011">
    <property type="protein sequence ID" value="KAJ8985582.1"/>
    <property type="molecule type" value="Genomic_DNA"/>
</dbReference>
<dbReference type="SUPFAM" id="SSF82199">
    <property type="entry name" value="SET domain"/>
    <property type="match status" value="1"/>
</dbReference>
<dbReference type="InterPro" id="IPR046341">
    <property type="entry name" value="SET_dom_sf"/>
</dbReference>
<dbReference type="PANTHER" id="PTHR13271:SF151">
    <property type="entry name" value="SET DOMAIN-CONTAINING PROTEIN 4"/>
    <property type="match status" value="1"/>
</dbReference>
<dbReference type="Pfam" id="PF00856">
    <property type="entry name" value="SET"/>
    <property type="match status" value="1"/>
</dbReference>
<evidence type="ECO:0000313" key="2">
    <source>
        <dbReference type="EMBL" id="KAJ8985582.1"/>
    </source>
</evidence>
<dbReference type="InterPro" id="IPR001214">
    <property type="entry name" value="SET_dom"/>
</dbReference>
<dbReference type="Proteomes" id="UP001162164">
    <property type="component" value="Unassembled WGS sequence"/>
</dbReference>
<evidence type="ECO:0000259" key="1">
    <source>
        <dbReference type="PROSITE" id="PS50280"/>
    </source>
</evidence>
<dbReference type="CDD" id="cd19177">
    <property type="entry name" value="SET_SETD4"/>
    <property type="match status" value="1"/>
</dbReference>
<proteinExistence type="predicted"/>
<dbReference type="PANTHER" id="PTHR13271">
    <property type="entry name" value="UNCHARACTERIZED PUTATIVE METHYLTRANSFERASE"/>
    <property type="match status" value="1"/>
</dbReference>
<keyword evidence="3" id="KW-1185">Reference proteome</keyword>
<sequence length="379" mass="44221">MGRTATRRSKKINVVYADHLKEIIDLRRWLSKYGWSNVTKLKLAKFPDTDRGVMSSKRFKKGDTIIAIPLDLMITYKTVSKGLTEILSLSDVSLEIHDLLTLFLVTERCKEQSLWSEYINSLPQNSPPLPWLASPEELNSYPADLQIISERKRKNLEESLYRTKRSIKKHPDCVLDEDLFKWGYVLVNTRAVYIHPDFVRITNENMNDALADEPTMALCPFLDMFNHHFQALTESEVVYREGQWFYQLKTLTGTNKYDQIFISYGAHDNIKLLMEYGFFLADNKLDTVKFGLEEVLKIAGVNVDSRQYKFIKDHNFDNSEDLYIGYEGISFNLKAVLFVICNAEVKNFNYVVFGNFPDDFLKYLPQYTKKLLFYKKSSF</sequence>
<dbReference type="PROSITE" id="PS50280">
    <property type="entry name" value="SET"/>
    <property type="match status" value="1"/>
</dbReference>
<organism evidence="2 3">
    <name type="scientific">Molorchus minor</name>
    <dbReference type="NCBI Taxonomy" id="1323400"/>
    <lineage>
        <taxon>Eukaryota</taxon>
        <taxon>Metazoa</taxon>
        <taxon>Ecdysozoa</taxon>
        <taxon>Arthropoda</taxon>
        <taxon>Hexapoda</taxon>
        <taxon>Insecta</taxon>
        <taxon>Pterygota</taxon>
        <taxon>Neoptera</taxon>
        <taxon>Endopterygota</taxon>
        <taxon>Coleoptera</taxon>
        <taxon>Polyphaga</taxon>
        <taxon>Cucujiformia</taxon>
        <taxon>Chrysomeloidea</taxon>
        <taxon>Cerambycidae</taxon>
        <taxon>Lamiinae</taxon>
        <taxon>Monochamini</taxon>
        <taxon>Molorchus</taxon>
    </lineage>
</organism>
<dbReference type="InterPro" id="IPR044429">
    <property type="entry name" value="SETD4_SET"/>
</dbReference>
<feature type="domain" description="SET" evidence="1">
    <location>
        <begin position="39"/>
        <end position="265"/>
    </location>
</feature>